<dbReference type="EMBL" id="AGWJ02000035">
    <property type="protein sequence ID" value="EHO77218.1"/>
    <property type="molecule type" value="Genomic_DNA"/>
</dbReference>
<organism evidence="1 2">
    <name type="scientific">Fusobacterium ulcerans 12-1B</name>
    <dbReference type="NCBI Taxonomy" id="457404"/>
    <lineage>
        <taxon>Bacteria</taxon>
        <taxon>Fusobacteriati</taxon>
        <taxon>Fusobacteriota</taxon>
        <taxon>Fusobacteriia</taxon>
        <taxon>Fusobacteriales</taxon>
        <taxon>Fusobacteriaceae</taxon>
        <taxon>Fusobacterium</taxon>
    </lineage>
</organism>
<accession>H1PYM9</accession>
<evidence type="ECO:0000313" key="1">
    <source>
        <dbReference type="EMBL" id="EHO77218.1"/>
    </source>
</evidence>
<reference evidence="1 2" key="1">
    <citation type="submission" date="2012-07" db="EMBL/GenBank/DDBJ databases">
        <title>The Genome Sequence of Fusobacterium ulcerans 12_1B.</title>
        <authorList>
            <consortium name="The Broad Institute Genome Sequencing Platform"/>
            <person name="Earl A."/>
            <person name="Ward D."/>
            <person name="Feldgarden M."/>
            <person name="Gevers D."/>
            <person name="Strauss J."/>
            <person name="Ambrose C.E."/>
            <person name="Allen-Vercoe E."/>
            <person name="Walker B."/>
            <person name="Young S.K."/>
            <person name="Zeng Q."/>
            <person name="Gargeya S."/>
            <person name="Fitzgerald M."/>
            <person name="Haas B."/>
            <person name="Abouelleil A."/>
            <person name="Alvarado L."/>
            <person name="Arachchi H.M."/>
            <person name="Berlin A.M."/>
            <person name="Chapman S.B."/>
            <person name="Goldberg J."/>
            <person name="Griggs A."/>
            <person name="Gujja S."/>
            <person name="Hansen M."/>
            <person name="Howarth C."/>
            <person name="Imamovic A."/>
            <person name="Larimer J."/>
            <person name="McCowen C."/>
            <person name="Montmayeur A."/>
            <person name="Murphy C."/>
            <person name="Neiman D."/>
            <person name="Pearson M."/>
            <person name="Priest M."/>
            <person name="Roberts A."/>
            <person name="Saif S."/>
            <person name="Shea T."/>
            <person name="Sisk P."/>
            <person name="Sykes S."/>
            <person name="Wortman J."/>
            <person name="Nusbaum C."/>
            <person name="Birren B."/>
        </authorList>
    </citation>
    <scope>NUCLEOTIDE SEQUENCE [LARGE SCALE GENOMIC DNA]</scope>
    <source>
        <strain evidence="1 2">12_1B</strain>
    </source>
</reference>
<proteinExistence type="predicted"/>
<keyword evidence="2" id="KW-1185">Reference proteome</keyword>
<dbReference type="BioCyc" id="FSP457404-HMP:GTSQ-3577-MONOMER"/>
<evidence type="ECO:0000313" key="2">
    <source>
        <dbReference type="Proteomes" id="UP000003233"/>
    </source>
</evidence>
<gene>
    <name evidence="1" type="ORF">HMPREF0402_03522</name>
</gene>
<dbReference type="HOGENOM" id="CLU_2011934_0_0_0"/>
<dbReference type="AlphaFoldDB" id="H1PYM9"/>
<sequence>MKNFILLLFIIISISSYSETSIEWKVEKGINPWEITVRCTLYGDLFKNYNLTIKPFGKGLGEDRVFTDGRYYDSSTKMSLIVTKKNNFQYNSEIADYECYLEKDNKNISTFKFRIKGVLIIEQ</sequence>
<protein>
    <submittedName>
        <fullName evidence="1">Uncharacterized protein</fullName>
    </submittedName>
</protein>
<comment type="caution">
    <text evidence="1">The sequence shown here is derived from an EMBL/GenBank/DDBJ whole genome shotgun (WGS) entry which is preliminary data.</text>
</comment>
<dbReference type="PATRIC" id="fig|457404.5.peg.3503"/>
<dbReference type="RefSeq" id="WP_008699485.1">
    <property type="nucleotide sequence ID" value="NZ_KE161012.1"/>
</dbReference>
<dbReference type="Proteomes" id="UP000003233">
    <property type="component" value="Unassembled WGS sequence"/>
</dbReference>
<name>H1PYM9_9FUSO</name>